<dbReference type="GO" id="GO:0071897">
    <property type="term" value="P:DNA biosynthetic process"/>
    <property type="evidence" value="ECO:0007669"/>
    <property type="project" value="UniProtKB-ARBA"/>
</dbReference>
<dbReference type="GO" id="GO:0003824">
    <property type="term" value="F:catalytic activity"/>
    <property type="evidence" value="ECO:0007669"/>
    <property type="project" value="InterPro"/>
</dbReference>
<dbReference type="SUPFAM" id="SSF56672">
    <property type="entry name" value="DNA/RNA polymerases"/>
    <property type="match status" value="1"/>
</dbReference>
<dbReference type="InterPro" id="IPR000477">
    <property type="entry name" value="RT_dom"/>
</dbReference>
<dbReference type="PROSITE" id="PS50878">
    <property type="entry name" value="RT_POL"/>
    <property type="match status" value="1"/>
</dbReference>
<dbReference type="InterPro" id="IPR043502">
    <property type="entry name" value="DNA/RNA_pol_sf"/>
</dbReference>
<dbReference type="Gene3D" id="3.60.10.10">
    <property type="entry name" value="Endonuclease/exonuclease/phosphatase"/>
    <property type="match status" value="1"/>
</dbReference>
<dbReference type="PANTHER" id="PTHR47027">
    <property type="entry name" value="REVERSE TRANSCRIPTASE DOMAIN-CONTAINING PROTEIN"/>
    <property type="match status" value="1"/>
</dbReference>
<dbReference type="InterPro" id="IPR036691">
    <property type="entry name" value="Endo/exonu/phosph_ase_sf"/>
</dbReference>
<evidence type="ECO:0000313" key="2">
    <source>
        <dbReference type="EMBL" id="CAG6712591.1"/>
    </source>
</evidence>
<dbReference type="Pfam" id="PF00078">
    <property type="entry name" value="RVT_1"/>
    <property type="match status" value="1"/>
</dbReference>
<dbReference type="PANTHER" id="PTHR47027:SF20">
    <property type="entry name" value="REVERSE TRANSCRIPTASE-LIKE PROTEIN WITH RNA-DIRECTED DNA POLYMERASE DOMAIN"/>
    <property type="match status" value="1"/>
</dbReference>
<dbReference type="Pfam" id="PF03372">
    <property type="entry name" value="Exo_endo_phos"/>
    <property type="match status" value="1"/>
</dbReference>
<sequence>MDMINGKRIGSNKNELTIATWNVLTLKQPGKMQMVAAEMKKYKIDLIALQEVRWQGNGRIDKPDFSLIYSGPEENTGLYGTGFIVSKSVRKCVMEHEAVNDRICRLRLKGRFRNITVISAYAPTNNDDTYRKESFYDKLEDVCHKVPKHDMVLVMGDFNAQIGKKELQKQVAGPFTLHDQNNDNGELLTEFAMRNKLFIRSTSFQHKDIHLGTWKRWGTNDINQIDHVLVSTRHFSSVTDVRSCRGPNCDSDHFLVKTKIRERLSTIPRKNKAGTTKWNTDSLKNDPICAAEYQSALRNKMEATGRTNIHNDDDDVDAMWNDAKTIIMEVAEEQIGQKEWRRNQEWFDEECKQIINQKNIARTRMMNVNTRNNAERYHTLRKESKKIMRRKKRDALKEKIKEIDALSKENEQRKFYAAVNRMKKGFQPTVNACRDANGEMLTNDETVLKRWAQHFEELLNEDERIPTVRIEEEQITEEDDMENMPTRSEIQKAIQKMKNNRAPGNDNITAELLKYGGEAVENMMLKIIHTIWKIEKIPVNWTTGVLCPLHKKGDKMNCNNYRGIMLLNTAYKVLTSILNERLKEISETKIGEYQCGFRRDKGTSDQIFVMRQIMEKCNEHDIDLHILFVDFKQAFDNVRRSKVEEALKDLGVPRKLINLVMMSMENSKAQVKVDSQMSDSFTINKGVRQGDGLSATLFIVLLHHVIRHFDQRGTIFNKSTQICAYADDIGLIARTKPRLVEVFKELEEKAKEVGLIINDKKTQYMVASADKSLKPVDLEIEQRTFKGVTSFKYLGNILDSNAQCSVSIKERIQSGFKAYYANLGLLKNKLINRTTKMQIYKTLIRPVATYGGETWTLTEADKERLRRFERRIIRKIYGGVKINNEWRIRYNAEINGILEHQDIVRFIKARRIEWYGHIQRMEDSRMPKKVMNAKVYNTRRRGRPKMRWLDNVCTDLQTMKVTSWCSKSKDRTVWRSIVEEAKAHPVL</sequence>
<name>A0A8D8UWS7_9HEMI</name>
<dbReference type="AlphaFoldDB" id="A0A8D8UWS7"/>
<feature type="domain" description="Reverse transcriptase" evidence="1">
    <location>
        <begin position="530"/>
        <end position="798"/>
    </location>
</feature>
<protein>
    <submittedName>
        <fullName evidence="2">Craniofacial development protein 2</fullName>
    </submittedName>
</protein>
<organism evidence="2">
    <name type="scientific">Cacopsylla melanoneura</name>
    <dbReference type="NCBI Taxonomy" id="428564"/>
    <lineage>
        <taxon>Eukaryota</taxon>
        <taxon>Metazoa</taxon>
        <taxon>Ecdysozoa</taxon>
        <taxon>Arthropoda</taxon>
        <taxon>Hexapoda</taxon>
        <taxon>Insecta</taxon>
        <taxon>Pterygota</taxon>
        <taxon>Neoptera</taxon>
        <taxon>Paraneoptera</taxon>
        <taxon>Hemiptera</taxon>
        <taxon>Sternorrhyncha</taxon>
        <taxon>Psylloidea</taxon>
        <taxon>Psyllidae</taxon>
        <taxon>Psyllinae</taxon>
        <taxon>Cacopsylla</taxon>
    </lineage>
</organism>
<dbReference type="SUPFAM" id="SSF56219">
    <property type="entry name" value="DNase I-like"/>
    <property type="match status" value="1"/>
</dbReference>
<proteinExistence type="predicted"/>
<accession>A0A8D8UWS7</accession>
<evidence type="ECO:0000259" key="1">
    <source>
        <dbReference type="PROSITE" id="PS50878"/>
    </source>
</evidence>
<dbReference type="EMBL" id="HBUF01349500">
    <property type="protein sequence ID" value="CAG6712591.1"/>
    <property type="molecule type" value="Transcribed_RNA"/>
</dbReference>
<dbReference type="InterPro" id="IPR043128">
    <property type="entry name" value="Rev_trsase/Diguanyl_cyclase"/>
</dbReference>
<dbReference type="Gene3D" id="3.30.70.270">
    <property type="match status" value="1"/>
</dbReference>
<dbReference type="CDD" id="cd01650">
    <property type="entry name" value="RT_nLTR_like"/>
    <property type="match status" value="1"/>
</dbReference>
<reference evidence="2" key="1">
    <citation type="submission" date="2021-05" db="EMBL/GenBank/DDBJ databases">
        <authorList>
            <person name="Alioto T."/>
            <person name="Alioto T."/>
            <person name="Gomez Garrido J."/>
        </authorList>
    </citation>
    <scope>NUCLEOTIDE SEQUENCE</scope>
</reference>
<dbReference type="InterPro" id="IPR005135">
    <property type="entry name" value="Endo/exonuclease/phosphatase"/>
</dbReference>
<dbReference type="CDD" id="cd09076">
    <property type="entry name" value="L1-EN"/>
    <property type="match status" value="1"/>
</dbReference>